<dbReference type="AlphaFoldDB" id="A0A151WF40"/>
<organism evidence="1 2">
    <name type="scientific">Mycetomoellerius zeteki</name>
    <dbReference type="NCBI Taxonomy" id="64791"/>
    <lineage>
        <taxon>Eukaryota</taxon>
        <taxon>Metazoa</taxon>
        <taxon>Ecdysozoa</taxon>
        <taxon>Arthropoda</taxon>
        <taxon>Hexapoda</taxon>
        <taxon>Insecta</taxon>
        <taxon>Pterygota</taxon>
        <taxon>Neoptera</taxon>
        <taxon>Endopterygota</taxon>
        <taxon>Hymenoptera</taxon>
        <taxon>Apocrita</taxon>
        <taxon>Aculeata</taxon>
        <taxon>Formicoidea</taxon>
        <taxon>Formicidae</taxon>
        <taxon>Myrmicinae</taxon>
        <taxon>Mycetomoellerius</taxon>
    </lineage>
</organism>
<dbReference type="EMBL" id="KQ983227">
    <property type="protein sequence ID" value="KYQ46459.1"/>
    <property type="molecule type" value="Genomic_DNA"/>
</dbReference>
<name>A0A151WF40_9HYME</name>
<sequence length="270" mass="31771">KRELHFETLGVAKSITSEYRKKQRHVRESRDKTSREEHPVPQLHISDLTSLVIYAPSKGQNFRFFALTNSSTLRKYTRKVLEWNLKYFCSYATYKYVSNSTVLSHFYFVTLYKEFSKKDLLTKCLDGHIFNEDYSDILRIIQLLEINIGQHYKIFPDNYKQRGRKNEYFNHHDTEYSKKFAVDSKKGLVEKIGETAKMSEIVEMSKFKTRPPAHVLGKQCDEVAVYQYDTHYHMAMTPVVNCVEQFNENLKEHPRHSAARLPDEPVAPSN</sequence>
<keyword evidence="2" id="KW-1185">Reference proteome</keyword>
<gene>
    <name evidence="1" type="ORF">ALC60_14555</name>
</gene>
<evidence type="ECO:0000313" key="2">
    <source>
        <dbReference type="Proteomes" id="UP000075809"/>
    </source>
</evidence>
<feature type="non-terminal residue" evidence="1">
    <location>
        <position position="1"/>
    </location>
</feature>
<accession>A0A151WF40</accession>
<protein>
    <submittedName>
        <fullName evidence="1">Uncharacterized protein</fullName>
    </submittedName>
</protein>
<evidence type="ECO:0000313" key="1">
    <source>
        <dbReference type="EMBL" id="KYQ46459.1"/>
    </source>
</evidence>
<dbReference type="Proteomes" id="UP000075809">
    <property type="component" value="Unassembled WGS sequence"/>
</dbReference>
<reference evidence="1 2" key="1">
    <citation type="submission" date="2015-09" db="EMBL/GenBank/DDBJ databases">
        <title>Trachymyrmex zeteki WGS genome.</title>
        <authorList>
            <person name="Nygaard S."/>
            <person name="Hu H."/>
            <person name="Boomsma J."/>
            <person name="Zhang G."/>
        </authorList>
    </citation>
    <scope>NUCLEOTIDE SEQUENCE [LARGE SCALE GENOMIC DNA]</scope>
    <source>
        <strain evidence="1">Tzet28-1</strain>
        <tissue evidence="1">Whole body</tissue>
    </source>
</reference>
<proteinExistence type="predicted"/>